<dbReference type="InterPro" id="IPR014031">
    <property type="entry name" value="Ketoacyl_synth_C"/>
</dbReference>
<dbReference type="PROSITE" id="PS50075">
    <property type="entry name" value="CARRIER"/>
    <property type="match status" value="1"/>
</dbReference>
<keyword evidence="5" id="KW-0808">Transferase</keyword>
<dbReference type="RefSeq" id="WP_069683403.1">
    <property type="nucleotide sequence ID" value="NZ_LSOG01000017.1"/>
</dbReference>
<evidence type="ECO:0000259" key="8">
    <source>
        <dbReference type="PROSITE" id="PS52004"/>
    </source>
</evidence>
<dbReference type="InterPro" id="IPR014030">
    <property type="entry name" value="Ketoacyl_synth_N"/>
</dbReference>
<evidence type="ECO:0000256" key="5">
    <source>
        <dbReference type="ARBA" id="ARBA00022679"/>
    </source>
</evidence>
<dbReference type="InterPro" id="IPR016039">
    <property type="entry name" value="Thiolase-like"/>
</dbReference>
<evidence type="ECO:0000256" key="3">
    <source>
        <dbReference type="ARBA" id="ARBA00022450"/>
    </source>
</evidence>
<sequence>MIKKNSGDNLSDIMHEPIAIVGINCQFPGVNADIEDVDAFYEMLINEQTSIKEVPANRWDIDRYYDPDRQKDDKIVSRKGGFLNEPQLFDAAFFEIAPIEAKQIDPQHRLFLEVSIRALNHANIPLGSLKNSNTAVYCGISTNDYNQLNYKDNIKFNAYTYIGSADSAAAGRLSYFLNLKGPCITVDTACSSSLSALYLATTALRNQQCDMAIVGGVHLNLCPEIFIGVTKANMLSALGQCSSFDAKADGYARSEGCGVVVVKRLRDAIKDNNQIHAVIKSIVMNQDGGGMGMAAPNIEAQIAMHQSVLEQAHLAASDIDYIETHGTGTVVGDSVEFNAIQHIHQGQHDQDKPLIIGALKSNLGHTISSSGIASLIKVIEAFKHETIPANLHYATPNSSIDPESIPALIPVKAIPFTKHLNKKRYAQVSNFGFTGTNVSAIIEEPPSFTSKEPIADNGEPVCFVISANSEYSLQHMMARYLHYLKESSVSLHDVCYTLINCRDHYKFRCAIIAKDKRELIKAIESKDYELKRVTIKEDIKLTGNDANQMFKLYLSGANIRLDERDNQYNKVDLPSYYFDRKLYWHDPRSPSIRAQSSINVPQKMADDAIAIIGMSCSLPNAPDIKAFERLLEEGLSGIKDIPIERWDNEKYYNPNKDVPGKSYVNKLGLIENIKDFDANFFGISPREAQFMEPQHRIFLECCYLAMENANYPPSSLRDSLTGVFAGVGPIGTGYYPHQNETLNFYYVTGNGVSYIPGRVAYIFDFKGPSIGFSTTCSSSLVAIHYACQSLKNREIDCALAGGVNIILMPELNIALCNAKALSPDGQCKTFDEGADGYVRSEGCGVIFLKRLADAVRDKDTVLAVIKASAVNNDGKSMGFTTPNGKSQEEVMLQALKQTELSSSDISYVEAHGTGTPIGDPTEVHAINNVYGCQRSKDNPLYLGAVKTNIGHLESASGIAGVIKTIISLQKKKIYKNLNFKKLNPNIKLDNTRIALQNMDWNMGAQPKCAGVNSFGFSGTNAHLILQEFAVTADQSPPQPARLNVLVLSAKTQTSLDHLATRYQPYLETTKDSFSDVCFTAATCREHHPYRLAVVAKSAAEAGRLLDMGQFASSQEKNNPFDLQDDAALTSLLTDYLQGKNVDWNLYYKNCGHSFIKVTLPNYVFDRREFWFEKRDSLMSISSDSGQASSVSGNESHLNHLYEIIWNKINVNLLSTPDIPDFWVIAQDEMKAKQVFGHFVYQRIDDVNTLESIENKNIIFFYEEGQFTALFHCCQKMFKSCPSSFILVTENAYSIYGKNKVNPEHTMASAFWKSFRNELGLSRNYTIDLGANGNLNKLLTYVFDTKNLETQFAVRDSIYVPRLEKKQLSPAPEQQKTLFDRGASYLITGGTGGLGKALIEYLILRGARHIIITSRSECSMDVKDLISSARKKQVYIRHFAADASNYQQMKQIFEYAKQDSKPLRGVFHLAGVIKDGLIVNLRDEDIQTVLRAKKESALILHQLSKNIQLDVFVLFSSIASVLGSKGQSNYVAANGFLDGLAHLRHQLGLPAITINWGPFHTVGMAANLTQAMKQQGLIPLDKDSVDILDVLLTHQVTQISVCPIDRDIFFKNEPKQKRFFAQSREAPAPAQHFLNSLREHAHEERVTMLSLALCKITADVMGMPELDQTAAQDDLYSMGMDSLMYLEIRNRMHDKLQCPSLSIPIEYFLNQPSINKIARNLANELQNIF</sequence>
<dbReference type="InterPro" id="IPR018201">
    <property type="entry name" value="Ketoacyl_synth_AS"/>
</dbReference>
<dbReference type="SMART" id="SM00823">
    <property type="entry name" value="PKS_PP"/>
    <property type="match status" value="1"/>
</dbReference>
<dbReference type="Gene3D" id="1.10.1240.100">
    <property type="match status" value="1"/>
</dbReference>
<evidence type="ECO:0000259" key="7">
    <source>
        <dbReference type="PROSITE" id="PS50075"/>
    </source>
</evidence>
<dbReference type="GO" id="GO:0004312">
    <property type="term" value="F:fatty acid synthase activity"/>
    <property type="evidence" value="ECO:0007669"/>
    <property type="project" value="TreeGrafter"/>
</dbReference>
<dbReference type="SUPFAM" id="SSF51735">
    <property type="entry name" value="NAD(P)-binding Rossmann-fold domains"/>
    <property type="match status" value="1"/>
</dbReference>
<dbReference type="Gene3D" id="1.10.1200.10">
    <property type="entry name" value="ACP-like"/>
    <property type="match status" value="1"/>
</dbReference>
<comment type="pathway">
    <text evidence="1">Lipid metabolism; fatty acid biosynthesis.</text>
</comment>
<dbReference type="InterPro" id="IPR036736">
    <property type="entry name" value="ACP-like_sf"/>
</dbReference>
<evidence type="ECO:0000313" key="10">
    <source>
        <dbReference type="Proteomes" id="UP000095229"/>
    </source>
</evidence>
<dbReference type="EMBL" id="LSOG01000017">
    <property type="protein sequence ID" value="OEH48425.1"/>
    <property type="molecule type" value="Genomic_DNA"/>
</dbReference>
<dbReference type="InterPro" id="IPR009081">
    <property type="entry name" value="PP-bd_ACP"/>
</dbReference>
<dbReference type="GO" id="GO:0006633">
    <property type="term" value="P:fatty acid biosynthetic process"/>
    <property type="evidence" value="ECO:0007669"/>
    <property type="project" value="UniProtKB-UniPathway"/>
</dbReference>
<dbReference type="Pfam" id="PF00109">
    <property type="entry name" value="ketoacyl-synt"/>
    <property type="match status" value="2"/>
</dbReference>
<comment type="function">
    <text evidence="6">Involved in production of the polyketide antibiotic thailandamide.</text>
</comment>
<feature type="domain" description="Carrier" evidence="7">
    <location>
        <begin position="1646"/>
        <end position="1724"/>
    </location>
</feature>
<dbReference type="Pfam" id="PF08659">
    <property type="entry name" value="KR"/>
    <property type="match status" value="1"/>
</dbReference>
<evidence type="ECO:0000256" key="1">
    <source>
        <dbReference type="ARBA" id="ARBA00005194"/>
    </source>
</evidence>
<dbReference type="InterPro" id="IPR050091">
    <property type="entry name" value="PKS_NRPS_Biosynth_Enz"/>
</dbReference>
<dbReference type="PATRIC" id="fig|45071.7.peg.600"/>
<dbReference type="PROSITE" id="PS52004">
    <property type="entry name" value="KS3_2"/>
    <property type="match status" value="2"/>
</dbReference>
<protein>
    <submittedName>
        <fullName evidence="9">Polyketide synthase PksJ</fullName>
    </submittedName>
</protein>
<dbReference type="InterPro" id="IPR057326">
    <property type="entry name" value="KR_dom"/>
</dbReference>
<dbReference type="GO" id="GO:0031177">
    <property type="term" value="F:phosphopantetheine binding"/>
    <property type="evidence" value="ECO:0007669"/>
    <property type="project" value="InterPro"/>
</dbReference>
<keyword evidence="3" id="KW-0596">Phosphopantetheine</keyword>
<dbReference type="SUPFAM" id="SSF47336">
    <property type="entry name" value="ACP-like"/>
    <property type="match status" value="1"/>
</dbReference>
<dbReference type="GO" id="GO:0004315">
    <property type="term" value="F:3-oxoacyl-[acyl-carrier-protein] synthase activity"/>
    <property type="evidence" value="ECO:0007669"/>
    <property type="project" value="InterPro"/>
</dbReference>
<comment type="similarity">
    <text evidence="2">Belongs to the short-chain dehydrogenases/reductases (SDR) family.</text>
</comment>
<dbReference type="PROSITE" id="PS00606">
    <property type="entry name" value="KS3_1"/>
    <property type="match status" value="1"/>
</dbReference>
<dbReference type="Gene3D" id="3.40.47.10">
    <property type="match status" value="2"/>
</dbReference>
<comment type="caution">
    <text evidence="9">The sequence shown here is derived from an EMBL/GenBank/DDBJ whole genome shotgun (WGS) entry which is preliminary data.</text>
</comment>
<evidence type="ECO:0000313" key="9">
    <source>
        <dbReference type="EMBL" id="OEH48425.1"/>
    </source>
</evidence>
<keyword evidence="10" id="KW-1185">Reference proteome</keyword>
<dbReference type="InterPro" id="IPR020806">
    <property type="entry name" value="PKS_PP-bd"/>
</dbReference>
<dbReference type="FunFam" id="3.40.47.10:FF:000019">
    <property type="entry name" value="Polyketide synthase type I"/>
    <property type="match status" value="1"/>
</dbReference>
<name>A0A1E5JVB9_9GAMM</name>
<dbReference type="SMART" id="SM00822">
    <property type="entry name" value="PKS_KR"/>
    <property type="match status" value="1"/>
</dbReference>
<dbReference type="UniPathway" id="UPA00094"/>
<accession>A0A1E5JVB9</accession>
<evidence type="ECO:0000256" key="2">
    <source>
        <dbReference type="ARBA" id="ARBA00006484"/>
    </source>
</evidence>
<feature type="domain" description="Ketosynthase family 3 (KS3)" evidence="8">
    <location>
        <begin position="606"/>
        <end position="1027"/>
    </location>
</feature>
<proteinExistence type="inferred from homology"/>
<organism evidence="9 10">
    <name type="scientific">Legionella parisiensis</name>
    <dbReference type="NCBI Taxonomy" id="45071"/>
    <lineage>
        <taxon>Bacteria</taxon>
        <taxon>Pseudomonadati</taxon>
        <taxon>Pseudomonadota</taxon>
        <taxon>Gammaproteobacteria</taxon>
        <taxon>Legionellales</taxon>
        <taxon>Legionellaceae</taxon>
        <taxon>Legionella</taxon>
    </lineage>
</organism>
<dbReference type="OrthoDB" id="9778690at2"/>
<dbReference type="InterPro" id="IPR036291">
    <property type="entry name" value="NAD(P)-bd_dom_sf"/>
</dbReference>
<reference evidence="9 10" key="1">
    <citation type="submission" date="2016-02" db="EMBL/GenBank/DDBJ databases">
        <title>Secondary metabolites in Legionella.</title>
        <authorList>
            <person name="Tobias N.J."/>
            <person name="Bode H.B."/>
        </authorList>
    </citation>
    <scope>NUCLEOTIDE SEQUENCE [LARGE SCALE GENOMIC DNA]</scope>
    <source>
        <strain evidence="9 10">DSM 19216</strain>
    </source>
</reference>
<keyword evidence="4" id="KW-0597">Phosphoprotein</keyword>
<dbReference type="Proteomes" id="UP000095229">
    <property type="component" value="Unassembled WGS sequence"/>
</dbReference>
<gene>
    <name evidence="9" type="primary">pksJ_1</name>
    <name evidence="9" type="ORF">lpari_00557</name>
</gene>
<dbReference type="SUPFAM" id="SSF53901">
    <property type="entry name" value="Thiolase-like"/>
    <property type="match status" value="2"/>
</dbReference>
<dbReference type="PANTHER" id="PTHR43775:SF37">
    <property type="entry name" value="SI:DKEY-61P9.11"/>
    <property type="match status" value="1"/>
</dbReference>
<dbReference type="Pfam" id="PF02801">
    <property type="entry name" value="Ketoacyl-synt_C"/>
    <property type="match status" value="2"/>
</dbReference>
<dbReference type="PANTHER" id="PTHR43775">
    <property type="entry name" value="FATTY ACID SYNTHASE"/>
    <property type="match status" value="1"/>
</dbReference>
<dbReference type="InterPro" id="IPR020841">
    <property type="entry name" value="PKS_Beta-ketoAc_synthase_dom"/>
</dbReference>
<dbReference type="Pfam" id="PF22621">
    <property type="entry name" value="CurL-like_PKS_C"/>
    <property type="match status" value="2"/>
</dbReference>
<dbReference type="Gene3D" id="3.40.50.720">
    <property type="entry name" value="NAD(P)-binding Rossmann-like Domain"/>
    <property type="match status" value="1"/>
</dbReference>
<evidence type="ECO:0000256" key="4">
    <source>
        <dbReference type="ARBA" id="ARBA00022553"/>
    </source>
</evidence>
<dbReference type="CDD" id="cd00833">
    <property type="entry name" value="PKS"/>
    <property type="match status" value="2"/>
</dbReference>
<dbReference type="STRING" id="45071.Lpar_1000"/>
<dbReference type="Pfam" id="PF00550">
    <property type="entry name" value="PP-binding"/>
    <property type="match status" value="1"/>
</dbReference>
<dbReference type="Gene3D" id="3.30.70.3290">
    <property type="match status" value="1"/>
</dbReference>
<feature type="domain" description="Ketosynthase family 3 (KS3)" evidence="8">
    <location>
        <begin position="15"/>
        <end position="444"/>
    </location>
</feature>
<dbReference type="SMART" id="SM00825">
    <property type="entry name" value="PKS_KS"/>
    <property type="match status" value="2"/>
</dbReference>
<evidence type="ECO:0000256" key="6">
    <source>
        <dbReference type="ARBA" id="ARBA00054155"/>
    </source>
</evidence>
<dbReference type="InterPro" id="IPR013968">
    <property type="entry name" value="PKS_KR"/>
</dbReference>